<feature type="domain" description="N-acetyltransferase" evidence="3">
    <location>
        <begin position="4"/>
        <end position="150"/>
    </location>
</feature>
<dbReference type="PROSITE" id="PS51186">
    <property type="entry name" value="GNAT"/>
    <property type="match status" value="1"/>
</dbReference>
<gene>
    <name evidence="4" type="ORF">DEH80_00255</name>
</gene>
<dbReference type="EMBL" id="QEQK01000001">
    <property type="protein sequence ID" value="PWN57609.1"/>
    <property type="molecule type" value="Genomic_DNA"/>
</dbReference>
<dbReference type="InterPro" id="IPR016181">
    <property type="entry name" value="Acyl_CoA_acyltransferase"/>
</dbReference>
<dbReference type="CDD" id="cd04301">
    <property type="entry name" value="NAT_SF"/>
    <property type="match status" value="1"/>
</dbReference>
<evidence type="ECO:0000256" key="1">
    <source>
        <dbReference type="ARBA" id="ARBA00022679"/>
    </source>
</evidence>
<keyword evidence="2" id="KW-0012">Acyltransferase</keyword>
<dbReference type="GO" id="GO:0016747">
    <property type="term" value="F:acyltransferase activity, transferring groups other than amino-acyl groups"/>
    <property type="evidence" value="ECO:0007669"/>
    <property type="project" value="InterPro"/>
</dbReference>
<dbReference type="AlphaFoldDB" id="A0A363UQ35"/>
<dbReference type="Proteomes" id="UP000251800">
    <property type="component" value="Unassembled WGS sequence"/>
</dbReference>
<dbReference type="InterPro" id="IPR050832">
    <property type="entry name" value="Bact_Acetyltransf"/>
</dbReference>
<organism evidence="4 5">
    <name type="scientific">Abyssibacter profundi</name>
    <dbReference type="NCBI Taxonomy" id="2182787"/>
    <lineage>
        <taxon>Bacteria</taxon>
        <taxon>Pseudomonadati</taxon>
        <taxon>Pseudomonadota</taxon>
        <taxon>Gammaproteobacteria</taxon>
        <taxon>Chromatiales</taxon>
        <taxon>Oceanococcaceae</taxon>
        <taxon>Abyssibacter</taxon>
    </lineage>
</organism>
<evidence type="ECO:0000313" key="5">
    <source>
        <dbReference type="Proteomes" id="UP000251800"/>
    </source>
</evidence>
<sequence>MSPQPVVRVSIAQVLPVRHQLLRAHQPLSKAQFPGDESPEVGHFAAMREGRIVGVVSIFQESDTRCTRAPADQQWRIRGMATSPEVQGQGLGAALLQAAVDHAMHAGARAIWCNARQPAIGFYARYGFIGLGPIFEIEGIGDHQYMERPA</sequence>
<dbReference type="SUPFAM" id="SSF55729">
    <property type="entry name" value="Acyl-CoA N-acyltransferases (Nat)"/>
    <property type="match status" value="1"/>
</dbReference>
<name>A0A363UQ35_9GAMM</name>
<reference evidence="4 5" key="1">
    <citation type="submission" date="2018-05" db="EMBL/GenBank/DDBJ databases">
        <title>Abyssibacter profundi OUC007T gen. nov., sp. nov, a marine bacterium isolated from seawater of the Mariana Trench.</title>
        <authorList>
            <person name="Zhou S."/>
        </authorList>
    </citation>
    <scope>NUCLEOTIDE SEQUENCE [LARGE SCALE GENOMIC DNA]</scope>
    <source>
        <strain evidence="4 5">OUC007</strain>
    </source>
</reference>
<dbReference type="InterPro" id="IPR000182">
    <property type="entry name" value="GNAT_dom"/>
</dbReference>
<proteinExistence type="predicted"/>
<dbReference type="PANTHER" id="PTHR43877">
    <property type="entry name" value="AMINOALKYLPHOSPHONATE N-ACETYLTRANSFERASE-RELATED-RELATED"/>
    <property type="match status" value="1"/>
</dbReference>
<comment type="caution">
    <text evidence="4">The sequence shown here is derived from an EMBL/GenBank/DDBJ whole genome shotgun (WGS) entry which is preliminary data.</text>
</comment>
<keyword evidence="1 4" id="KW-0808">Transferase</keyword>
<dbReference type="Pfam" id="PF00583">
    <property type="entry name" value="Acetyltransf_1"/>
    <property type="match status" value="1"/>
</dbReference>
<dbReference type="Gene3D" id="3.40.630.30">
    <property type="match status" value="1"/>
</dbReference>
<evidence type="ECO:0000256" key="2">
    <source>
        <dbReference type="ARBA" id="ARBA00023315"/>
    </source>
</evidence>
<protein>
    <submittedName>
        <fullName evidence="4">N-acetyltransferase</fullName>
    </submittedName>
</protein>
<accession>A0A363UQ35</accession>
<keyword evidence="5" id="KW-1185">Reference proteome</keyword>
<evidence type="ECO:0000259" key="3">
    <source>
        <dbReference type="PROSITE" id="PS51186"/>
    </source>
</evidence>
<dbReference type="RefSeq" id="WP_109718465.1">
    <property type="nucleotide sequence ID" value="NZ_QEQK01000001.1"/>
</dbReference>
<dbReference type="OrthoDB" id="1178186at2"/>
<evidence type="ECO:0000313" key="4">
    <source>
        <dbReference type="EMBL" id="PWN57609.1"/>
    </source>
</evidence>